<evidence type="ECO:0000313" key="3">
    <source>
        <dbReference type="Proteomes" id="UP000233837"/>
    </source>
</evidence>
<keyword evidence="3" id="KW-1185">Reference proteome</keyword>
<evidence type="ECO:0000313" key="2">
    <source>
        <dbReference type="EMBL" id="PKU83590.1"/>
    </source>
</evidence>
<protein>
    <recommendedName>
        <fullName evidence="1">Reverse transcriptase zinc-binding domain-containing protein</fullName>
    </recommendedName>
</protein>
<feature type="domain" description="Reverse transcriptase zinc-binding" evidence="1">
    <location>
        <begin position="2"/>
        <end position="44"/>
    </location>
</feature>
<accession>A0A2I0X6R7</accession>
<dbReference type="AlphaFoldDB" id="A0A2I0X6R7"/>
<dbReference type="EMBL" id="KZ502094">
    <property type="protein sequence ID" value="PKU83590.1"/>
    <property type="molecule type" value="Genomic_DNA"/>
</dbReference>
<reference evidence="2 3" key="2">
    <citation type="journal article" date="2017" name="Nature">
        <title>The Apostasia genome and the evolution of orchids.</title>
        <authorList>
            <person name="Zhang G.Q."/>
            <person name="Liu K.W."/>
            <person name="Li Z."/>
            <person name="Lohaus R."/>
            <person name="Hsiao Y.Y."/>
            <person name="Niu S.C."/>
            <person name="Wang J.Y."/>
            <person name="Lin Y.C."/>
            <person name="Xu Q."/>
            <person name="Chen L.J."/>
            <person name="Yoshida K."/>
            <person name="Fujiwara S."/>
            <person name="Wang Z.W."/>
            <person name="Zhang Y.Q."/>
            <person name="Mitsuda N."/>
            <person name="Wang M."/>
            <person name="Liu G.H."/>
            <person name="Pecoraro L."/>
            <person name="Huang H.X."/>
            <person name="Xiao X.J."/>
            <person name="Lin M."/>
            <person name="Wu X.Y."/>
            <person name="Wu W.L."/>
            <person name="Chen Y.Y."/>
            <person name="Chang S.B."/>
            <person name="Sakamoto S."/>
            <person name="Ohme-Takagi M."/>
            <person name="Yagi M."/>
            <person name="Zeng S.J."/>
            <person name="Shen C.Y."/>
            <person name="Yeh C.M."/>
            <person name="Luo Y.B."/>
            <person name="Tsai W.C."/>
            <person name="Van de Peer Y."/>
            <person name="Liu Z.J."/>
        </authorList>
    </citation>
    <scope>NUCLEOTIDE SEQUENCE [LARGE SCALE GENOMIC DNA]</scope>
    <source>
        <tissue evidence="2">The whole plant</tissue>
    </source>
</reference>
<sequence length="137" mass="15884">MAISGGLKTADALIARGINVDPKCSLCHCYAETVSHLFFECDYSFTILTKLMFNLGFLLLRPNVLRIFEYIKDTKDKNKEFYYLLICSSVYFIWRERNERKFGGNSVSSTSLALKIKVVVFSRIMKWKSRDIVMDLL</sequence>
<dbReference type="Proteomes" id="UP000233837">
    <property type="component" value="Unassembled WGS sequence"/>
</dbReference>
<proteinExistence type="predicted"/>
<dbReference type="Pfam" id="PF13966">
    <property type="entry name" value="zf-RVT"/>
    <property type="match status" value="1"/>
</dbReference>
<evidence type="ECO:0000259" key="1">
    <source>
        <dbReference type="Pfam" id="PF13966"/>
    </source>
</evidence>
<dbReference type="InterPro" id="IPR026960">
    <property type="entry name" value="RVT-Znf"/>
</dbReference>
<name>A0A2I0X6R7_9ASPA</name>
<reference evidence="2 3" key="1">
    <citation type="journal article" date="2016" name="Sci. Rep.">
        <title>The Dendrobium catenatum Lindl. genome sequence provides insights into polysaccharide synthase, floral development and adaptive evolution.</title>
        <authorList>
            <person name="Zhang G.Q."/>
            <person name="Xu Q."/>
            <person name="Bian C."/>
            <person name="Tsai W.C."/>
            <person name="Yeh C.M."/>
            <person name="Liu K.W."/>
            <person name="Yoshida K."/>
            <person name="Zhang L.S."/>
            <person name="Chang S.B."/>
            <person name="Chen F."/>
            <person name="Shi Y."/>
            <person name="Su Y.Y."/>
            <person name="Zhang Y.Q."/>
            <person name="Chen L.J."/>
            <person name="Yin Y."/>
            <person name="Lin M."/>
            <person name="Huang H."/>
            <person name="Deng H."/>
            <person name="Wang Z.W."/>
            <person name="Zhu S.L."/>
            <person name="Zhao X."/>
            <person name="Deng C."/>
            <person name="Niu S.C."/>
            <person name="Huang J."/>
            <person name="Wang M."/>
            <person name="Liu G.H."/>
            <person name="Yang H.J."/>
            <person name="Xiao X.J."/>
            <person name="Hsiao Y.Y."/>
            <person name="Wu W.L."/>
            <person name="Chen Y.Y."/>
            <person name="Mitsuda N."/>
            <person name="Ohme-Takagi M."/>
            <person name="Luo Y.B."/>
            <person name="Van de Peer Y."/>
            <person name="Liu Z.J."/>
        </authorList>
    </citation>
    <scope>NUCLEOTIDE SEQUENCE [LARGE SCALE GENOMIC DNA]</scope>
    <source>
        <tissue evidence="2">The whole plant</tissue>
    </source>
</reference>
<gene>
    <name evidence="2" type="ORF">MA16_Dca008277</name>
</gene>
<organism evidence="2 3">
    <name type="scientific">Dendrobium catenatum</name>
    <dbReference type="NCBI Taxonomy" id="906689"/>
    <lineage>
        <taxon>Eukaryota</taxon>
        <taxon>Viridiplantae</taxon>
        <taxon>Streptophyta</taxon>
        <taxon>Embryophyta</taxon>
        <taxon>Tracheophyta</taxon>
        <taxon>Spermatophyta</taxon>
        <taxon>Magnoliopsida</taxon>
        <taxon>Liliopsida</taxon>
        <taxon>Asparagales</taxon>
        <taxon>Orchidaceae</taxon>
        <taxon>Epidendroideae</taxon>
        <taxon>Malaxideae</taxon>
        <taxon>Dendrobiinae</taxon>
        <taxon>Dendrobium</taxon>
    </lineage>
</organism>